<accession>A0ACB7GBM1</accession>
<evidence type="ECO:0000313" key="1">
    <source>
        <dbReference type="EMBL" id="KAG8636116.1"/>
    </source>
</evidence>
<evidence type="ECO:0000313" key="2">
    <source>
        <dbReference type="Proteomes" id="UP000091857"/>
    </source>
</evidence>
<dbReference type="Proteomes" id="UP000091857">
    <property type="component" value="Chromosome 16"/>
</dbReference>
<reference evidence="2" key="1">
    <citation type="journal article" date="2016" name="Nat. Biotechnol.">
        <title>Sequencing wild and cultivated cassava and related species reveals extensive interspecific hybridization and genetic diversity.</title>
        <authorList>
            <person name="Bredeson J.V."/>
            <person name="Lyons J.B."/>
            <person name="Prochnik S.E."/>
            <person name="Wu G.A."/>
            <person name="Ha C.M."/>
            <person name="Edsinger-Gonzales E."/>
            <person name="Grimwood J."/>
            <person name="Schmutz J."/>
            <person name="Rabbi I.Y."/>
            <person name="Egesi C."/>
            <person name="Nauluvula P."/>
            <person name="Lebot V."/>
            <person name="Ndunguru J."/>
            <person name="Mkamilo G."/>
            <person name="Bart R.S."/>
            <person name="Setter T.L."/>
            <person name="Gleadow R.M."/>
            <person name="Kulakow P."/>
            <person name="Ferguson M.E."/>
            <person name="Rounsley S."/>
            <person name="Rokhsar D.S."/>
        </authorList>
    </citation>
    <scope>NUCLEOTIDE SEQUENCE [LARGE SCALE GENOMIC DNA]</scope>
    <source>
        <strain evidence="2">cv. AM560-2</strain>
    </source>
</reference>
<sequence>MDMALSLPPSDSSLSPFLLRTHNCSPLGAFKFRTYCYSRRSIQVYAATTKRKPRPSFFEQIRDKWSVRVPSKREKFPWEEQKQQQSQEEDDEEEEIEVQQTSGTVFGEAETDASTSVNDDSVSFTLPSRFITAPWIHGSTSQRTNFYSHHKNDENVNGIASHREETAVHNVVDKGESMKKEATYNEICKEDDDLLDVDDTESFEKEVNYNDKCTEEKVELGPISVELLSEKGIARAKESNDAISQNEKPMGDGYKGNNQVSRDHNSSPIELPWERKSEVESSEGDWRGKRSNTDLAERILPEHELKRLRNISLRMFERIKVGAAGITQDLVDAVHAKWKLDEVVKLKFEGPLSCNMKRTHEILEARTGGLVIWRSGSSVVLYRRMSYNFQCVQSYSKKNEAKKGILSLSEEVTSNAASSGVKDFIGTRESVMPEYAKYLKHLSKEELMDFGELDQLLDELGPRFKDWCGREPLPVDADLLPAVDPEYKPPFRLLPYGVRHSLTNKEMTVFRRLARTVPPHFALGRNRELQGLAKAMVKLWERSAIAKIAIKRGVLNTRNERMAEELKKLTGGVLLSRNKEYIVFYRGNDFLPPAIMETLKERRKLTFLKQDEEEQARQMTLPFIESNAKNTEGMVAGTLAETRAATLHWKNQLGREGVEEMLRDASLARLASLVKHLQNKLALAKGKLKKADTALAKVQGHLEPADSPTDLETINDEERFLFRKIGLSMKPYLLLGRRGVYDGTVENMHLHWKYREVVKVIVKGKSFAQVKHFAISLEAESGGILVSVDRTTKGYAIIIYRGKNYLRPNIMRPTNLLTKRQALARSIELQRREALKHHISDLEERIQLLKFELEEMKYGKKIDVEKTLGSMTGDTSVSESGVEEKKEEAYLEVYDSSHEDTYDQTQAC</sequence>
<keyword evidence="2" id="KW-1185">Reference proteome</keyword>
<proteinExistence type="predicted"/>
<comment type="caution">
    <text evidence="1">The sequence shown here is derived from an EMBL/GenBank/DDBJ whole genome shotgun (WGS) entry which is preliminary data.</text>
</comment>
<name>A0ACB7GBM1_MANES</name>
<protein>
    <submittedName>
        <fullName evidence="1">Uncharacterized protein</fullName>
    </submittedName>
</protein>
<organism evidence="1 2">
    <name type="scientific">Manihot esculenta</name>
    <name type="common">Cassava</name>
    <name type="synonym">Jatropha manihot</name>
    <dbReference type="NCBI Taxonomy" id="3983"/>
    <lineage>
        <taxon>Eukaryota</taxon>
        <taxon>Viridiplantae</taxon>
        <taxon>Streptophyta</taxon>
        <taxon>Embryophyta</taxon>
        <taxon>Tracheophyta</taxon>
        <taxon>Spermatophyta</taxon>
        <taxon>Magnoliopsida</taxon>
        <taxon>eudicotyledons</taxon>
        <taxon>Gunneridae</taxon>
        <taxon>Pentapetalae</taxon>
        <taxon>rosids</taxon>
        <taxon>fabids</taxon>
        <taxon>Malpighiales</taxon>
        <taxon>Euphorbiaceae</taxon>
        <taxon>Crotonoideae</taxon>
        <taxon>Manihoteae</taxon>
        <taxon>Manihot</taxon>
    </lineage>
</organism>
<gene>
    <name evidence="1" type="ORF">MANES_16G101200v8</name>
</gene>
<dbReference type="EMBL" id="CM004402">
    <property type="protein sequence ID" value="KAG8636116.1"/>
    <property type="molecule type" value="Genomic_DNA"/>
</dbReference>